<dbReference type="Proteomes" id="UP001482620">
    <property type="component" value="Unassembled WGS sequence"/>
</dbReference>
<gene>
    <name evidence="1" type="ORF">ILYODFUR_027135</name>
</gene>
<evidence type="ECO:0000313" key="1">
    <source>
        <dbReference type="EMBL" id="MEQ2237834.1"/>
    </source>
</evidence>
<dbReference type="SUPFAM" id="SSF52440">
    <property type="entry name" value="PreATP-grasp domain"/>
    <property type="match status" value="1"/>
</dbReference>
<evidence type="ECO:0008006" key="3">
    <source>
        <dbReference type="Google" id="ProtNLM"/>
    </source>
</evidence>
<proteinExistence type="predicted"/>
<dbReference type="Gene3D" id="3.40.50.20">
    <property type="match status" value="1"/>
</dbReference>
<comment type="caution">
    <text evidence="1">The sequence shown here is derived from an EMBL/GenBank/DDBJ whole genome shotgun (WGS) entry which is preliminary data.</text>
</comment>
<organism evidence="1 2">
    <name type="scientific">Ilyodon furcidens</name>
    <name type="common">goldbreast splitfin</name>
    <dbReference type="NCBI Taxonomy" id="33524"/>
    <lineage>
        <taxon>Eukaryota</taxon>
        <taxon>Metazoa</taxon>
        <taxon>Chordata</taxon>
        <taxon>Craniata</taxon>
        <taxon>Vertebrata</taxon>
        <taxon>Euteleostomi</taxon>
        <taxon>Actinopterygii</taxon>
        <taxon>Neopterygii</taxon>
        <taxon>Teleostei</taxon>
        <taxon>Neoteleostei</taxon>
        <taxon>Acanthomorphata</taxon>
        <taxon>Ovalentaria</taxon>
        <taxon>Atherinomorphae</taxon>
        <taxon>Cyprinodontiformes</taxon>
        <taxon>Goodeidae</taxon>
        <taxon>Ilyodon</taxon>
    </lineage>
</organism>
<accession>A0ABV0TYM7</accession>
<name>A0ABV0TYM7_9TELE</name>
<dbReference type="EMBL" id="JAHRIQ010049872">
    <property type="protein sequence ID" value="MEQ2237834.1"/>
    <property type="molecule type" value="Genomic_DNA"/>
</dbReference>
<reference evidence="1 2" key="1">
    <citation type="submission" date="2021-06" db="EMBL/GenBank/DDBJ databases">
        <authorList>
            <person name="Palmer J.M."/>
        </authorList>
    </citation>
    <scope>NUCLEOTIDE SEQUENCE [LARGE SCALE GENOMIC DNA]</scope>
    <source>
        <strain evidence="2">if_2019</strain>
        <tissue evidence="1">Muscle</tissue>
    </source>
</reference>
<keyword evidence="2" id="KW-1185">Reference proteome</keyword>
<evidence type="ECO:0000313" key="2">
    <source>
        <dbReference type="Proteomes" id="UP001482620"/>
    </source>
</evidence>
<sequence>MAVYRQAVLLDRLLFAVKYTPCQSRCCAVNHRAQYATATSPNEKTFDKILIANRGEIACRVRLTVKMWIYFLSVDLELPIWMS</sequence>
<dbReference type="InterPro" id="IPR016185">
    <property type="entry name" value="PreATP-grasp_dom_sf"/>
</dbReference>
<protein>
    <recommendedName>
        <fullName evidence="3">Secreted protein</fullName>
    </recommendedName>
</protein>